<dbReference type="AlphaFoldDB" id="A0A0R2SB76"/>
<dbReference type="Pfam" id="PF00089">
    <property type="entry name" value="Trypsin"/>
    <property type="match status" value="1"/>
</dbReference>
<dbReference type="InterPro" id="IPR043504">
    <property type="entry name" value="Peptidase_S1_PA_chymotrypsin"/>
</dbReference>
<dbReference type="PRINTS" id="PR00722">
    <property type="entry name" value="CHYMOTRYPSIN"/>
</dbReference>
<comment type="similarity">
    <text evidence="1">Belongs to the peptidase S1 family.</text>
</comment>
<dbReference type="GO" id="GO:0006508">
    <property type="term" value="P:proteolysis"/>
    <property type="evidence" value="ECO:0007669"/>
    <property type="project" value="InterPro"/>
</dbReference>
<evidence type="ECO:0000256" key="3">
    <source>
        <dbReference type="SAM" id="Phobius"/>
    </source>
</evidence>
<dbReference type="InterPro" id="IPR001314">
    <property type="entry name" value="Peptidase_S1A"/>
</dbReference>
<dbReference type="Gene3D" id="2.40.10.10">
    <property type="entry name" value="Trypsin-like serine proteases"/>
    <property type="match status" value="1"/>
</dbReference>
<keyword evidence="3" id="KW-1133">Transmembrane helix</keyword>
<keyword evidence="3" id="KW-0812">Transmembrane</keyword>
<evidence type="ECO:0000259" key="4">
    <source>
        <dbReference type="PROSITE" id="PS50240"/>
    </source>
</evidence>
<name>A0A0R2SB76_9GAMM</name>
<feature type="transmembrane region" description="Helical" evidence="3">
    <location>
        <begin position="72"/>
        <end position="93"/>
    </location>
</feature>
<dbReference type="InterPro" id="IPR050430">
    <property type="entry name" value="Peptidase_S1"/>
</dbReference>
<dbReference type="InterPro" id="IPR009003">
    <property type="entry name" value="Peptidase_S1_PA"/>
</dbReference>
<accession>A0A0R2SB76</accession>
<feature type="domain" description="Peptidase S1" evidence="4">
    <location>
        <begin position="104"/>
        <end position="339"/>
    </location>
</feature>
<dbReference type="SUPFAM" id="SSF50494">
    <property type="entry name" value="Trypsin-like serine proteases"/>
    <property type="match status" value="1"/>
</dbReference>
<dbReference type="PROSITE" id="PS00134">
    <property type="entry name" value="TRYPSIN_HIS"/>
    <property type="match status" value="1"/>
</dbReference>
<organism evidence="5 6">
    <name type="scientific">OM182 bacterium BACL3 MAG-120507-bin80</name>
    <dbReference type="NCBI Taxonomy" id="1655577"/>
    <lineage>
        <taxon>Bacteria</taxon>
        <taxon>Pseudomonadati</taxon>
        <taxon>Pseudomonadota</taxon>
        <taxon>Gammaproteobacteria</taxon>
        <taxon>OMG group</taxon>
        <taxon>OM182 clade</taxon>
    </lineage>
</organism>
<reference evidence="5 6" key="1">
    <citation type="submission" date="2015-10" db="EMBL/GenBank/DDBJ databases">
        <title>Metagenome-Assembled Genomes uncover a global brackish microbiome.</title>
        <authorList>
            <person name="Hugerth L.W."/>
            <person name="Larsson J."/>
            <person name="Alneberg J."/>
            <person name="Lindh M.V."/>
            <person name="Legrand C."/>
            <person name="Pinhassi J."/>
            <person name="Andersson A.F."/>
        </authorList>
    </citation>
    <scope>NUCLEOTIDE SEQUENCE [LARGE SCALE GENOMIC DNA]</scope>
    <source>
        <strain evidence="5">BACL4 MAG-120507-bin80</strain>
    </source>
</reference>
<dbReference type="EMBL" id="LIBB01000318">
    <property type="protein sequence ID" value="KRO70562.1"/>
    <property type="molecule type" value="Genomic_DNA"/>
</dbReference>
<feature type="transmembrane region" description="Helical" evidence="3">
    <location>
        <begin position="16"/>
        <end position="37"/>
    </location>
</feature>
<keyword evidence="2" id="KW-1015">Disulfide bond</keyword>
<sequence>MLASVINTSGWGSQEWLAAVVLAFIFVTMGVVLWRIFGMFKLARRRRAAPNLRPLRRSRTASRDDNPPTTSWPMLAMLAILVPFGVVTASLPVQAGPIITRHDVASGSYEIATSDFPAVFFLEQQGPRKVCVATLIHAQWAITAAHCLDETSLKASLESGATFQVQLANETRAIDAFVIHPLYDQASARDVDLALLRFNAPVPFPRPILLADGDVSVGQLIHVFGWGFTGQGLSGRDHDDGKFRRASNRLTRVDSRLSVLFDDPRVDRGSTEDLEGMPSLGDSGGPALISTPQGYVLGGITVGEVIGAAFNEETQGSYGAVAVFEYLRLHRDWISSVVGISLESRSFTP</sequence>
<evidence type="ECO:0000256" key="2">
    <source>
        <dbReference type="ARBA" id="ARBA00023157"/>
    </source>
</evidence>
<dbReference type="Proteomes" id="UP000051934">
    <property type="component" value="Unassembled WGS sequence"/>
</dbReference>
<evidence type="ECO:0000313" key="5">
    <source>
        <dbReference type="EMBL" id="KRO70562.1"/>
    </source>
</evidence>
<dbReference type="SMART" id="SM00020">
    <property type="entry name" value="Tryp_SPc"/>
    <property type="match status" value="1"/>
</dbReference>
<dbReference type="PROSITE" id="PS50240">
    <property type="entry name" value="TRYPSIN_DOM"/>
    <property type="match status" value="1"/>
</dbReference>
<dbReference type="PANTHER" id="PTHR24276">
    <property type="entry name" value="POLYSERASE-RELATED"/>
    <property type="match status" value="1"/>
</dbReference>
<dbReference type="InterPro" id="IPR018114">
    <property type="entry name" value="TRYPSIN_HIS"/>
</dbReference>
<evidence type="ECO:0000313" key="6">
    <source>
        <dbReference type="Proteomes" id="UP000051934"/>
    </source>
</evidence>
<gene>
    <name evidence="5" type="ORF">ABR69_11275</name>
</gene>
<keyword evidence="3" id="KW-0472">Membrane</keyword>
<dbReference type="PANTHER" id="PTHR24276:SF98">
    <property type="entry name" value="FI18310P1-RELATED"/>
    <property type="match status" value="1"/>
</dbReference>
<protein>
    <recommendedName>
        <fullName evidence="4">Peptidase S1 domain-containing protein</fullName>
    </recommendedName>
</protein>
<proteinExistence type="inferred from homology"/>
<evidence type="ECO:0000256" key="1">
    <source>
        <dbReference type="ARBA" id="ARBA00007664"/>
    </source>
</evidence>
<comment type="caution">
    <text evidence="5">The sequence shown here is derived from an EMBL/GenBank/DDBJ whole genome shotgun (WGS) entry which is preliminary data.</text>
</comment>
<dbReference type="GO" id="GO:0004252">
    <property type="term" value="F:serine-type endopeptidase activity"/>
    <property type="evidence" value="ECO:0007669"/>
    <property type="project" value="InterPro"/>
</dbReference>
<dbReference type="InterPro" id="IPR001254">
    <property type="entry name" value="Trypsin_dom"/>
</dbReference>